<protein>
    <recommendedName>
        <fullName evidence="4">Lipoprotein</fullName>
    </recommendedName>
</protein>
<gene>
    <name evidence="2" type="ORF">C9I47_1861</name>
</gene>
<dbReference type="RefSeq" id="WP_111266646.1">
    <property type="nucleotide sequence ID" value="NZ_CP029843.1"/>
</dbReference>
<feature type="signal peptide" evidence="1">
    <location>
        <begin position="1"/>
        <end position="15"/>
    </location>
</feature>
<keyword evidence="3" id="KW-1185">Reference proteome</keyword>
<dbReference type="OrthoDB" id="6026722at2"/>
<dbReference type="EMBL" id="CP029843">
    <property type="protein sequence ID" value="AWV07550.1"/>
    <property type="molecule type" value="Genomic_DNA"/>
</dbReference>
<keyword evidence="1" id="KW-0732">Signal</keyword>
<proteinExistence type="predicted"/>
<evidence type="ECO:0000313" key="3">
    <source>
        <dbReference type="Proteomes" id="UP000249447"/>
    </source>
</evidence>
<reference evidence="2 3" key="1">
    <citation type="submission" date="2018-05" db="EMBL/GenBank/DDBJ databases">
        <title>The complete genome of Lysobacter maris HZ9B, a marine bacterium antagonistic against terrestrial plant pathogens.</title>
        <authorList>
            <person name="Zhang X.-Q."/>
        </authorList>
    </citation>
    <scope>NUCLEOTIDE SEQUENCE [LARGE SCALE GENOMIC DNA]</scope>
    <source>
        <strain evidence="2 3">HZ9B</strain>
    </source>
</reference>
<dbReference type="AlphaFoldDB" id="A0A2U9THI9"/>
<evidence type="ECO:0008006" key="4">
    <source>
        <dbReference type="Google" id="ProtNLM"/>
    </source>
</evidence>
<dbReference type="KEGG" id="lmb:C9I47_1861"/>
<organism evidence="2 3">
    <name type="scientific">Marilutibacter maris</name>
    <dbReference type="NCBI Taxonomy" id="1605891"/>
    <lineage>
        <taxon>Bacteria</taxon>
        <taxon>Pseudomonadati</taxon>
        <taxon>Pseudomonadota</taxon>
        <taxon>Gammaproteobacteria</taxon>
        <taxon>Lysobacterales</taxon>
        <taxon>Lysobacteraceae</taxon>
        <taxon>Marilutibacter</taxon>
    </lineage>
</organism>
<accession>A0A2U9THI9</accession>
<sequence>MKCLAALLLVLPLSACVMLPGDYVGGPADKRLVCHKGKKTLELPPEAISAHLGHGDYRGPCR</sequence>
<dbReference type="Proteomes" id="UP000249447">
    <property type="component" value="Chromosome"/>
</dbReference>
<feature type="chain" id="PRO_5015987436" description="Lipoprotein" evidence="1">
    <location>
        <begin position="16"/>
        <end position="62"/>
    </location>
</feature>
<evidence type="ECO:0000256" key="1">
    <source>
        <dbReference type="SAM" id="SignalP"/>
    </source>
</evidence>
<evidence type="ECO:0000313" key="2">
    <source>
        <dbReference type="EMBL" id="AWV07550.1"/>
    </source>
</evidence>
<name>A0A2U9THI9_9GAMM</name>